<dbReference type="PANTHER" id="PTHR12411">
    <property type="entry name" value="CYSTEINE PROTEASE FAMILY C1-RELATED"/>
    <property type="match status" value="1"/>
</dbReference>
<evidence type="ECO:0000256" key="5">
    <source>
        <dbReference type="ARBA" id="ARBA00022807"/>
    </source>
</evidence>
<feature type="signal peptide" evidence="10">
    <location>
        <begin position="1"/>
        <end position="27"/>
    </location>
</feature>
<evidence type="ECO:0000259" key="11">
    <source>
        <dbReference type="SMART" id="SM00645"/>
    </source>
</evidence>
<organism evidence="12 13">
    <name type="scientific">Elysia crispata</name>
    <name type="common">lettuce slug</name>
    <dbReference type="NCBI Taxonomy" id="231223"/>
    <lineage>
        <taxon>Eukaryota</taxon>
        <taxon>Metazoa</taxon>
        <taxon>Spiralia</taxon>
        <taxon>Lophotrochozoa</taxon>
        <taxon>Mollusca</taxon>
        <taxon>Gastropoda</taxon>
        <taxon>Heterobranchia</taxon>
        <taxon>Euthyneura</taxon>
        <taxon>Panpulmonata</taxon>
        <taxon>Sacoglossa</taxon>
        <taxon>Placobranchoidea</taxon>
        <taxon>Plakobranchidae</taxon>
        <taxon>Elysia</taxon>
    </lineage>
</organism>
<dbReference type="PROSITE" id="PS00640">
    <property type="entry name" value="THIOL_PROTEASE_ASN"/>
    <property type="match status" value="1"/>
</dbReference>
<evidence type="ECO:0000256" key="7">
    <source>
        <dbReference type="ARBA" id="ARBA00023157"/>
    </source>
</evidence>
<reference evidence="12" key="1">
    <citation type="journal article" date="2023" name="G3 (Bethesda)">
        <title>A reference genome for the long-term kleptoplast-retaining sea slug Elysia crispata morphotype clarki.</title>
        <authorList>
            <person name="Eastman K.E."/>
            <person name="Pendleton A.L."/>
            <person name="Shaikh M.A."/>
            <person name="Suttiyut T."/>
            <person name="Ogas R."/>
            <person name="Tomko P."/>
            <person name="Gavelis G."/>
            <person name="Widhalm J.R."/>
            <person name="Wisecaver J.H."/>
        </authorList>
    </citation>
    <scope>NUCLEOTIDE SEQUENCE</scope>
    <source>
        <strain evidence="12">ECLA1</strain>
    </source>
</reference>
<name>A0AAE1D958_9GAST</name>
<accession>A0AAE1D958</accession>
<feature type="domain" description="Peptidase C1A papain C-terminal" evidence="11">
    <location>
        <begin position="85"/>
        <end position="330"/>
    </location>
</feature>
<proteinExistence type="inferred from homology"/>
<keyword evidence="5" id="KW-0788">Thiol protease</keyword>
<evidence type="ECO:0000256" key="2">
    <source>
        <dbReference type="ARBA" id="ARBA00022670"/>
    </source>
</evidence>
<dbReference type="InterPro" id="IPR000169">
    <property type="entry name" value="Pept_cys_AS"/>
</dbReference>
<dbReference type="InterPro" id="IPR012599">
    <property type="entry name" value="Propeptide_C1A"/>
</dbReference>
<evidence type="ECO:0000256" key="4">
    <source>
        <dbReference type="ARBA" id="ARBA00022801"/>
    </source>
</evidence>
<dbReference type="Proteomes" id="UP001283361">
    <property type="component" value="Unassembled WGS sequence"/>
</dbReference>
<evidence type="ECO:0000256" key="9">
    <source>
        <dbReference type="ARBA" id="ARBA00073107"/>
    </source>
</evidence>
<protein>
    <recommendedName>
        <fullName evidence="9">Cathepsin B-like cysteine proteinase</fullName>
    </recommendedName>
</protein>
<dbReference type="Pfam" id="PF00112">
    <property type="entry name" value="Peptidase_C1"/>
    <property type="match status" value="1"/>
</dbReference>
<evidence type="ECO:0000313" key="13">
    <source>
        <dbReference type="Proteomes" id="UP001283361"/>
    </source>
</evidence>
<dbReference type="GO" id="GO:0006508">
    <property type="term" value="P:proteolysis"/>
    <property type="evidence" value="ECO:0007669"/>
    <property type="project" value="UniProtKB-KW"/>
</dbReference>
<keyword evidence="4" id="KW-0378">Hydrolase</keyword>
<dbReference type="PROSITE" id="PS00639">
    <property type="entry name" value="THIOL_PROTEASE_HIS"/>
    <property type="match status" value="1"/>
</dbReference>
<dbReference type="SUPFAM" id="SSF54001">
    <property type="entry name" value="Cysteine proteinases"/>
    <property type="match status" value="1"/>
</dbReference>
<keyword evidence="7" id="KW-1015">Disulfide bond</keyword>
<dbReference type="Gene3D" id="3.90.70.10">
    <property type="entry name" value="Cysteine proteinases"/>
    <property type="match status" value="1"/>
</dbReference>
<evidence type="ECO:0000256" key="6">
    <source>
        <dbReference type="ARBA" id="ARBA00023145"/>
    </source>
</evidence>
<evidence type="ECO:0000256" key="10">
    <source>
        <dbReference type="SAM" id="SignalP"/>
    </source>
</evidence>
<evidence type="ECO:0000256" key="8">
    <source>
        <dbReference type="ARBA" id="ARBA00055576"/>
    </source>
</evidence>
<keyword evidence="13" id="KW-1185">Reference proteome</keyword>
<dbReference type="FunFam" id="3.90.70.10:FF:000031">
    <property type="entry name" value="Cathepsin B"/>
    <property type="match status" value="1"/>
</dbReference>
<dbReference type="InterPro" id="IPR025660">
    <property type="entry name" value="Pept_his_AS"/>
</dbReference>
<dbReference type="PROSITE" id="PS00139">
    <property type="entry name" value="THIOL_PROTEASE_CYS"/>
    <property type="match status" value="1"/>
</dbReference>
<comment type="caution">
    <text evidence="12">The sequence shown here is derived from an EMBL/GenBank/DDBJ whole genome shotgun (WGS) entry which is preliminary data.</text>
</comment>
<keyword evidence="6" id="KW-0865">Zymogen</keyword>
<keyword evidence="3 10" id="KW-0732">Signal</keyword>
<dbReference type="InterPro" id="IPR025661">
    <property type="entry name" value="Pept_asp_AS"/>
</dbReference>
<dbReference type="InterPro" id="IPR013128">
    <property type="entry name" value="Peptidase_C1A"/>
</dbReference>
<dbReference type="AlphaFoldDB" id="A0AAE1D958"/>
<comment type="function">
    <text evidence="8">Thiol protease. Has a role as a digestive enzyme.</text>
</comment>
<dbReference type="InterPro" id="IPR000668">
    <property type="entry name" value="Peptidase_C1A_C"/>
</dbReference>
<gene>
    <name evidence="12" type="ORF">RRG08_045671</name>
</gene>
<dbReference type="GO" id="GO:0004197">
    <property type="term" value="F:cysteine-type endopeptidase activity"/>
    <property type="evidence" value="ECO:0007669"/>
    <property type="project" value="InterPro"/>
</dbReference>
<keyword evidence="2" id="KW-0645">Protease</keyword>
<dbReference type="Pfam" id="PF08127">
    <property type="entry name" value="Propeptide_C1"/>
    <property type="match status" value="1"/>
</dbReference>
<dbReference type="SMART" id="SM00645">
    <property type="entry name" value="Pept_C1"/>
    <property type="match status" value="1"/>
</dbReference>
<feature type="chain" id="PRO_5042291375" description="Cathepsin B-like cysteine proteinase" evidence="10">
    <location>
        <begin position="28"/>
        <end position="334"/>
    </location>
</feature>
<dbReference type="EMBL" id="JAWDGP010004803">
    <property type="protein sequence ID" value="KAK3761926.1"/>
    <property type="molecule type" value="Genomic_DNA"/>
</dbReference>
<evidence type="ECO:0000256" key="3">
    <source>
        <dbReference type="ARBA" id="ARBA00022729"/>
    </source>
</evidence>
<sequence>MHLLSALSVAAIFAVAVSVDFAPLSDAEIEYINSLEGNTWKAGRNFDVNDFERVKALLGVDLEANTLYNRLHLSYPELLYSKVDLPATFDARENWPKCATIKDIRDQSNCGSCWAFGSVEAQSDRHCTLEGVTVRLSPEDVLSCCQDCSGIPGQGCEGGYPARAYTYWVQTGVVSGGPYGSKDTCYPYEIPPCTTPTPNCTQLHPTPQCTRKCISGYPKSFEQDKHYGAKSYGVQGVEQIMQELVNNGPVTAAFQVYSDFMSYKSGVYKHQTGGLVGGHAVKIIGYGTEDGQDYWLVANSWGTVWGMQGFFKIAKGTDECQIEDYIVAGIPKKA</sequence>
<comment type="similarity">
    <text evidence="1">Belongs to the peptidase C1 family.</text>
</comment>
<evidence type="ECO:0000256" key="1">
    <source>
        <dbReference type="ARBA" id="ARBA00008455"/>
    </source>
</evidence>
<evidence type="ECO:0000313" key="12">
    <source>
        <dbReference type="EMBL" id="KAK3761926.1"/>
    </source>
</evidence>
<dbReference type="CDD" id="cd02620">
    <property type="entry name" value="Peptidase_C1A_CathepsinB"/>
    <property type="match status" value="1"/>
</dbReference>
<dbReference type="PRINTS" id="PR00705">
    <property type="entry name" value="PAPAIN"/>
</dbReference>
<dbReference type="InterPro" id="IPR038765">
    <property type="entry name" value="Papain-like_cys_pep_sf"/>
</dbReference>